<dbReference type="InterPro" id="IPR036388">
    <property type="entry name" value="WH-like_DNA-bd_sf"/>
</dbReference>
<evidence type="ECO:0000259" key="4">
    <source>
        <dbReference type="PROSITE" id="PS50250"/>
    </source>
</evidence>
<dbReference type="GO" id="GO:0003723">
    <property type="term" value="F:RNA binding"/>
    <property type="evidence" value="ECO:0007669"/>
    <property type="project" value="InterPro"/>
</dbReference>
<dbReference type="Proteomes" id="UP000288216">
    <property type="component" value="Unassembled WGS sequence"/>
</dbReference>
<evidence type="ECO:0000313" key="6">
    <source>
        <dbReference type="Proteomes" id="UP000288216"/>
    </source>
</evidence>
<dbReference type="SMART" id="SM00753">
    <property type="entry name" value="PAM"/>
    <property type="match status" value="1"/>
</dbReference>
<dbReference type="AlphaFoldDB" id="A0A401PXW0"/>
<dbReference type="PANTHER" id="PTHR12732:SF0">
    <property type="entry name" value="PCI DOMAIN-CONTAINING PROTEIN 2"/>
    <property type="match status" value="1"/>
</dbReference>
<protein>
    <recommendedName>
        <fullName evidence="2">PCI domain-containing protein 2</fullName>
    </recommendedName>
    <alternativeName>
        <fullName evidence="3">CSN12-like protein</fullName>
    </alternativeName>
</protein>
<dbReference type="PANTHER" id="PTHR12732">
    <property type="entry name" value="UNCHARACTERIZED PROTEASOME COMPONENT REGION PCI-CONTAINING"/>
    <property type="match status" value="1"/>
</dbReference>
<dbReference type="InterPro" id="IPR000717">
    <property type="entry name" value="PCI_dom"/>
</dbReference>
<dbReference type="GO" id="GO:0070390">
    <property type="term" value="C:transcription export complex 2"/>
    <property type="evidence" value="ECO:0007669"/>
    <property type="project" value="TreeGrafter"/>
</dbReference>
<gene>
    <name evidence="5" type="ORF">scyTo_0016769</name>
</gene>
<feature type="domain" description="PCI" evidence="4">
    <location>
        <begin position="239"/>
        <end position="399"/>
    </location>
</feature>
<evidence type="ECO:0000256" key="2">
    <source>
        <dbReference type="ARBA" id="ARBA00026186"/>
    </source>
</evidence>
<comment type="similarity">
    <text evidence="1">Belongs to the CSN12 family.</text>
</comment>
<name>A0A401PXW0_SCYTO</name>
<evidence type="ECO:0000313" key="5">
    <source>
        <dbReference type="EMBL" id="GCB77975.1"/>
    </source>
</evidence>
<dbReference type="PROSITE" id="PS50250">
    <property type="entry name" value="PCI"/>
    <property type="match status" value="1"/>
</dbReference>
<organism evidence="5 6">
    <name type="scientific">Scyliorhinus torazame</name>
    <name type="common">Cloudy catshark</name>
    <name type="synonym">Catulus torazame</name>
    <dbReference type="NCBI Taxonomy" id="75743"/>
    <lineage>
        <taxon>Eukaryota</taxon>
        <taxon>Metazoa</taxon>
        <taxon>Chordata</taxon>
        <taxon>Craniata</taxon>
        <taxon>Vertebrata</taxon>
        <taxon>Chondrichthyes</taxon>
        <taxon>Elasmobranchii</taxon>
        <taxon>Galeomorphii</taxon>
        <taxon>Galeoidea</taxon>
        <taxon>Carcharhiniformes</taxon>
        <taxon>Scyliorhinidae</taxon>
        <taxon>Scyliorhinus</taxon>
    </lineage>
</organism>
<dbReference type="OrthoDB" id="10252687at2759"/>
<dbReference type="InterPro" id="IPR045114">
    <property type="entry name" value="Csn12-like"/>
</dbReference>
<feature type="non-terminal residue" evidence="5">
    <location>
        <position position="1"/>
    </location>
</feature>
<reference evidence="5 6" key="1">
    <citation type="journal article" date="2018" name="Nat. Ecol. Evol.">
        <title>Shark genomes provide insights into elasmobranch evolution and the origin of vertebrates.</title>
        <authorList>
            <person name="Hara Y"/>
            <person name="Yamaguchi K"/>
            <person name="Onimaru K"/>
            <person name="Kadota M"/>
            <person name="Koyanagi M"/>
            <person name="Keeley SD"/>
            <person name="Tatsumi K"/>
            <person name="Tanaka K"/>
            <person name="Motone F"/>
            <person name="Kageyama Y"/>
            <person name="Nozu R"/>
            <person name="Adachi N"/>
            <person name="Nishimura O"/>
            <person name="Nakagawa R"/>
            <person name="Tanegashima C"/>
            <person name="Kiyatake I"/>
            <person name="Matsumoto R"/>
            <person name="Murakumo K"/>
            <person name="Nishida K"/>
            <person name="Terakita A"/>
            <person name="Kuratani S"/>
            <person name="Sato K"/>
            <person name="Hyodo S Kuraku.S."/>
        </authorList>
    </citation>
    <scope>NUCLEOTIDE SEQUENCE [LARGE SCALE GENOMIC DNA]</scope>
</reference>
<dbReference type="Gene3D" id="1.10.10.10">
    <property type="entry name" value="Winged helix-like DNA-binding domain superfamily/Winged helix DNA-binding domain"/>
    <property type="match status" value="1"/>
</dbReference>
<comment type="caution">
    <text evidence="5">The sequence shown here is derived from an EMBL/GenBank/DDBJ whole genome shotgun (WGS) entry which is preliminary data.</text>
</comment>
<dbReference type="GO" id="GO:0006368">
    <property type="term" value="P:transcription elongation by RNA polymerase II"/>
    <property type="evidence" value="ECO:0007669"/>
    <property type="project" value="TreeGrafter"/>
</dbReference>
<dbReference type="OMA" id="INRMFTL"/>
<dbReference type="STRING" id="75743.A0A401PXW0"/>
<dbReference type="EMBL" id="BFAA01010360">
    <property type="protein sequence ID" value="GCB77975.1"/>
    <property type="molecule type" value="Genomic_DNA"/>
</dbReference>
<feature type="non-terminal residue" evidence="5">
    <location>
        <position position="399"/>
    </location>
</feature>
<evidence type="ECO:0000256" key="3">
    <source>
        <dbReference type="ARBA" id="ARBA00033214"/>
    </source>
</evidence>
<sequence>ILGYFALSPSEPLHFALSEMAHITVNQYLQQVLEFIDSRDGDSCAEFLSFKHPHIANRRLQLANPEERCQQILEPPYDEMVAAHLRCAFAVANHDFVEAYKYQTYEIICEYIFLHWKTSFLRAFQAHKEENWALPIMYAVALDLRIFANNADQQLGKKGKSKMGDMLEKAAELLMSCFRVCASDNRAGIDDSKKWGMLFLINQLFKIYFKINKLHLCKPLIRAIDSSSLKDEYSMAQRVTYKYYVGRKAMFDSDFKQAEEYLSFAFQHCHRSSQKNKRMILIYLLPVKMLLGHMPTVQLLRKYDLLQFSDVTKAVGEGNLLLLNEALAKHEAFFIRCGIFLILEKLKIITYRNLFKKVYLLLRTHQLPLDAFLVALNFMQVEDVDIDEVQCILANLIYM</sequence>
<dbReference type="GO" id="GO:0016973">
    <property type="term" value="P:poly(A)+ mRNA export from nucleus"/>
    <property type="evidence" value="ECO:0007669"/>
    <property type="project" value="TreeGrafter"/>
</dbReference>
<dbReference type="GO" id="GO:0003690">
    <property type="term" value="F:double-stranded DNA binding"/>
    <property type="evidence" value="ECO:0007669"/>
    <property type="project" value="InterPro"/>
</dbReference>
<dbReference type="GO" id="GO:0000973">
    <property type="term" value="P:post-transcriptional tethering of RNA polymerase II gene DNA at nuclear periphery"/>
    <property type="evidence" value="ECO:0007669"/>
    <property type="project" value="TreeGrafter"/>
</dbReference>
<proteinExistence type="inferred from homology"/>
<accession>A0A401PXW0</accession>
<evidence type="ECO:0000256" key="1">
    <source>
        <dbReference type="ARBA" id="ARBA00025771"/>
    </source>
</evidence>
<dbReference type="Pfam" id="PF01399">
    <property type="entry name" value="PCI"/>
    <property type="match status" value="1"/>
</dbReference>
<keyword evidence="6" id="KW-1185">Reference proteome</keyword>